<reference evidence="11 12" key="1">
    <citation type="submission" date="2018-03" db="EMBL/GenBank/DDBJ databases">
        <title>The Complete Genome of Celeribacter baekdonensis strain LH4, a Thiosulfate-Oxidizing Alphaproteobacterium Isolated from Gulf of Mexico Continental Slope Sediments.</title>
        <authorList>
            <person name="Flood B.E."/>
            <person name="Bailey J.V."/>
            <person name="Leprich D."/>
        </authorList>
    </citation>
    <scope>NUCLEOTIDE SEQUENCE [LARGE SCALE GENOMIC DNA]</scope>
    <source>
        <strain evidence="11 12">LH4</strain>
        <plasmid evidence="12">Plasmid pcblh4a</plasmid>
    </source>
</reference>
<feature type="transmembrane region" description="Helical" evidence="9">
    <location>
        <begin position="83"/>
        <end position="105"/>
    </location>
</feature>
<dbReference type="PANTHER" id="PTHR43386">
    <property type="entry name" value="OLIGOPEPTIDE TRANSPORT SYSTEM PERMEASE PROTEIN APPC"/>
    <property type="match status" value="1"/>
</dbReference>
<name>A0A2R4LY85_9RHOB</name>
<evidence type="ECO:0000256" key="6">
    <source>
        <dbReference type="ARBA" id="ARBA00022927"/>
    </source>
</evidence>
<comment type="subcellular location">
    <subcellularLocation>
        <location evidence="1 9">Cell membrane</location>
        <topology evidence="1 9">Multi-pass membrane protein</topology>
    </subcellularLocation>
</comment>
<geneLocation type="plasmid" evidence="12">
    <name>pcblh4a</name>
</geneLocation>
<evidence type="ECO:0000256" key="3">
    <source>
        <dbReference type="ARBA" id="ARBA00022475"/>
    </source>
</evidence>
<dbReference type="Pfam" id="PF00528">
    <property type="entry name" value="BPD_transp_1"/>
    <property type="match status" value="1"/>
</dbReference>
<feature type="transmembrane region" description="Helical" evidence="9">
    <location>
        <begin position="117"/>
        <end position="148"/>
    </location>
</feature>
<dbReference type="KEGG" id="cbak:DA792_01515"/>
<proteinExistence type="inferred from homology"/>
<dbReference type="PANTHER" id="PTHR43386:SF1">
    <property type="entry name" value="D,D-DIPEPTIDE TRANSPORT SYSTEM PERMEASE PROTEIN DDPC-RELATED"/>
    <property type="match status" value="1"/>
</dbReference>
<dbReference type="InterPro" id="IPR050366">
    <property type="entry name" value="BP-dependent_transpt_permease"/>
</dbReference>
<dbReference type="AlphaFoldDB" id="A0A2R4LY85"/>
<dbReference type="GO" id="GO:0005886">
    <property type="term" value="C:plasma membrane"/>
    <property type="evidence" value="ECO:0007669"/>
    <property type="project" value="UniProtKB-SubCell"/>
</dbReference>
<evidence type="ECO:0000313" key="12">
    <source>
        <dbReference type="Proteomes" id="UP000241447"/>
    </source>
</evidence>
<dbReference type="Gene3D" id="1.10.3720.10">
    <property type="entry name" value="MetI-like"/>
    <property type="match status" value="1"/>
</dbReference>
<keyword evidence="11" id="KW-0614">Plasmid</keyword>
<dbReference type="PROSITE" id="PS50928">
    <property type="entry name" value="ABC_TM1"/>
    <property type="match status" value="1"/>
</dbReference>
<gene>
    <name evidence="11" type="ORF">DA792_01515</name>
</gene>
<dbReference type="GO" id="GO:0015031">
    <property type="term" value="P:protein transport"/>
    <property type="evidence" value="ECO:0007669"/>
    <property type="project" value="UniProtKB-KW"/>
</dbReference>
<dbReference type="SUPFAM" id="SSF161098">
    <property type="entry name" value="MetI-like"/>
    <property type="match status" value="1"/>
</dbReference>
<comment type="similarity">
    <text evidence="9">Belongs to the binding-protein-dependent transport system permease family.</text>
</comment>
<evidence type="ECO:0000256" key="4">
    <source>
        <dbReference type="ARBA" id="ARBA00022692"/>
    </source>
</evidence>
<keyword evidence="3" id="KW-1003">Cell membrane</keyword>
<dbReference type="EMBL" id="CP028472">
    <property type="protein sequence ID" value="AVW89890.1"/>
    <property type="molecule type" value="Genomic_DNA"/>
</dbReference>
<evidence type="ECO:0000256" key="1">
    <source>
        <dbReference type="ARBA" id="ARBA00004651"/>
    </source>
</evidence>
<keyword evidence="4 9" id="KW-0812">Transmembrane</keyword>
<evidence type="ECO:0000313" key="11">
    <source>
        <dbReference type="EMBL" id="AVW89890.1"/>
    </source>
</evidence>
<keyword evidence="5" id="KW-0571">Peptide transport</keyword>
<evidence type="ECO:0000256" key="5">
    <source>
        <dbReference type="ARBA" id="ARBA00022856"/>
    </source>
</evidence>
<dbReference type="InterPro" id="IPR035906">
    <property type="entry name" value="MetI-like_sf"/>
</dbReference>
<keyword evidence="8 9" id="KW-0472">Membrane</keyword>
<dbReference type="OrthoDB" id="9783218at2"/>
<dbReference type="RefSeq" id="WP_107717780.1">
    <property type="nucleotide sequence ID" value="NZ_CP028472.1"/>
</dbReference>
<dbReference type="Proteomes" id="UP000241447">
    <property type="component" value="Plasmid pCBLh4a"/>
</dbReference>
<protein>
    <submittedName>
        <fullName evidence="11">ABC transporter permease</fullName>
    </submittedName>
</protein>
<accession>A0A2R4LY85</accession>
<evidence type="ECO:0000256" key="8">
    <source>
        <dbReference type="ARBA" id="ARBA00023136"/>
    </source>
</evidence>
<dbReference type="GO" id="GO:0071916">
    <property type="term" value="F:dipeptide transmembrane transporter activity"/>
    <property type="evidence" value="ECO:0007669"/>
    <property type="project" value="TreeGrafter"/>
</dbReference>
<keyword evidence="2 9" id="KW-0813">Transport</keyword>
<evidence type="ECO:0000256" key="9">
    <source>
        <dbReference type="RuleBase" id="RU363032"/>
    </source>
</evidence>
<sequence>MSVVALSAPRRAALPLSRSIGASLVLGVALLAFLGPWVVPGDPLAQSLIKALSGPDALAPLGYDHLGRSVFHRLAHALHLSPLIALAAVATAGALGLVLGTLAAAKGGWVDRILSMLADALLALPGLLLVLIILAMVPATALGFWLGLSLVLWVEFFRLTRAATRDTLASPAVQASRLLGFGPVYLFRVHIWPEIAPMMLTAAAFGTATAIMAIAALGFVHVGMRAPTPELGLMMVELLPYWREAPLALLSPVVASFALLLGLTLMAGSRAT</sequence>
<feature type="transmembrane region" description="Helical" evidence="9">
    <location>
        <begin position="244"/>
        <end position="267"/>
    </location>
</feature>
<feature type="transmembrane region" description="Helical" evidence="9">
    <location>
        <begin position="20"/>
        <end position="39"/>
    </location>
</feature>
<organism evidence="11 12">
    <name type="scientific">Celeribacter baekdonensis</name>
    <dbReference type="NCBI Taxonomy" id="875171"/>
    <lineage>
        <taxon>Bacteria</taxon>
        <taxon>Pseudomonadati</taxon>
        <taxon>Pseudomonadota</taxon>
        <taxon>Alphaproteobacteria</taxon>
        <taxon>Rhodobacterales</taxon>
        <taxon>Roseobacteraceae</taxon>
        <taxon>Celeribacter</taxon>
    </lineage>
</organism>
<evidence type="ECO:0000256" key="7">
    <source>
        <dbReference type="ARBA" id="ARBA00022989"/>
    </source>
</evidence>
<feature type="domain" description="ABC transmembrane type-1" evidence="10">
    <location>
        <begin position="78"/>
        <end position="267"/>
    </location>
</feature>
<keyword evidence="6" id="KW-0653">Protein transport</keyword>
<evidence type="ECO:0000259" key="10">
    <source>
        <dbReference type="PROSITE" id="PS50928"/>
    </source>
</evidence>
<evidence type="ECO:0000256" key="2">
    <source>
        <dbReference type="ARBA" id="ARBA00022448"/>
    </source>
</evidence>
<dbReference type="InterPro" id="IPR000515">
    <property type="entry name" value="MetI-like"/>
</dbReference>
<keyword evidence="7 9" id="KW-1133">Transmembrane helix</keyword>
<feature type="transmembrane region" description="Helical" evidence="9">
    <location>
        <begin position="199"/>
        <end position="224"/>
    </location>
</feature>